<dbReference type="PANTHER" id="PTHR15725:SF22">
    <property type="entry name" value="ZINC FINGER CCCH DOMAIN-CONTAINING PROTEIN 34"/>
    <property type="match status" value="1"/>
</dbReference>
<evidence type="ECO:0000256" key="2">
    <source>
        <dbReference type="SAM" id="MobiDB-lite"/>
    </source>
</evidence>
<dbReference type="InterPro" id="IPR041686">
    <property type="entry name" value="Znf-CCCH_3"/>
</dbReference>
<dbReference type="Pfam" id="PF15663">
    <property type="entry name" value="zf-CCCH_3"/>
    <property type="match status" value="1"/>
</dbReference>
<dbReference type="Proteomes" id="UP000636709">
    <property type="component" value="Unassembled WGS sequence"/>
</dbReference>
<dbReference type="EMBL" id="JACEFO010001646">
    <property type="protein sequence ID" value="KAF8727036.1"/>
    <property type="molecule type" value="Genomic_DNA"/>
</dbReference>
<gene>
    <name evidence="4" type="ORF">HU200_019531</name>
</gene>
<dbReference type="SMART" id="SM00356">
    <property type="entry name" value="ZnF_C3H1"/>
    <property type="match status" value="3"/>
</dbReference>
<feature type="compositionally biased region" description="Basic and acidic residues" evidence="2">
    <location>
        <begin position="412"/>
        <end position="424"/>
    </location>
</feature>
<comment type="caution">
    <text evidence="4">The sequence shown here is derived from an EMBL/GenBank/DDBJ whole genome shotgun (WGS) entry which is preliminary data.</text>
</comment>
<dbReference type="PANTHER" id="PTHR15725">
    <property type="entry name" value="ZN-FINGER, C-X8-C-X5-C-X3-H TYPE-CONTAINING"/>
    <property type="match status" value="1"/>
</dbReference>
<reference evidence="4" key="1">
    <citation type="submission" date="2020-07" db="EMBL/GenBank/DDBJ databases">
        <title>Genome sequence and genetic diversity analysis of an under-domesticated orphan crop, white fonio (Digitaria exilis).</title>
        <authorList>
            <person name="Bennetzen J.L."/>
            <person name="Chen S."/>
            <person name="Ma X."/>
            <person name="Wang X."/>
            <person name="Yssel A.E.J."/>
            <person name="Chaluvadi S.R."/>
            <person name="Johnson M."/>
            <person name="Gangashetty P."/>
            <person name="Hamidou F."/>
            <person name="Sanogo M.D."/>
            <person name="Zwaenepoel A."/>
            <person name="Wallace J."/>
            <person name="Van De Peer Y."/>
            <person name="Van Deynze A."/>
        </authorList>
    </citation>
    <scope>NUCLEOTIDE SEQUENCE</scope>
    <source>
        <tissue evidence="4">Leaves</tissue>
    </source>
</reference>
<feature type="region of interest" description="Disordered" evidence="2">
    <location>
        <begin position="380"/>
        <end position="426"/>
    </location>
</feature>
<dbReference type="PROSITE" id="PS50103">
    <property type="entry name" value="ZF_C3H1"/>
    <property type="match status" value="3"/>
</dbReference>
<proteinExistence type="predicted"/>
<feature type="region of interest" description="Disordered" evidence="2">
    <location>
        <begin position="447"/>
        <end position="467"/>
    </location>
</feature>
<dbReference type="AlphaFoldDB" id="A0A835F3N6"/>
<keyword evidence="1" id="KW-0862">Zinc</keyword>
<feature type="compositionally biased region" description="Basic residues" evidence="2">
    <location>
        <begin position="392"/>
        <end position="411"/>
    </location>
</feature>
<feature type="zinc finger region" description="C3H1-type" evidence="1">
    <location>
        <begin position="127"/>
        <end position="153"/>
    </location>
</feature>
<dbReference type="Gene3D" id="4.10.1000.10">
    <property type="entry name" value="Zinc finger, CCCH-type"/>
    <property type="match status" value="1"/>
</dbReference>
<evidence type="ECO:0000313" key="5">
    <source>
        <dbReference type="Proteomes" id="UP000636709"/>
    </source>
</evidence>
<protein>
    <recommendedName>
        <fullName evidence="3">C3H1-type domain-containing protein</fullName>
    </recommendedName>
</protein>
<feature type="region of interest" description="Disordered" evidence="2">
    <location>
        <begin position="240"/>
        <end position="266"/>
    </location>
</feature>
<organism evidence="4 5">
    <name type="scientific">Digitaria exilis</name>
    <dbReference type="NCBI Taxonomy" id="1010633"/>
    <lineage>
        <taxon>Eukaryota</taxon>
        <taxon>Viridiplantae</taxon>
        <taxon>Streptophyta</taxon>
        <taxon>Embryophyta</taxon>
        <taxon>Tracheophyta</taxon>
        <taxon>Spermatophyta</taxon>
        <taxon>Magnoliopsida</taxon>
        <taxon>Liliopsida</taxon>
        <taxon>Poales</taxon>
        <taxon>Poaceae</taxon>
        <taxon>PACMAD clade</taxon>
        <taxon>Panicoideae</taxon>
        <taxon>Panicodae</taxon>
        <taxon>Paniceae</taxon>
        <taxon>Anthephorinae</taxon>
        <taxon>Digitaria</taxon>
    </lineage>
</organism>
<evidence type="ECO:0000256" key="1">
    <source>
        <dbReference type="PROSITE-ProRule" id="PRU00723"/>
    </source>
</evidence>
<dbReference type="Pfam" id="PF14608">
    <property type="entry name" value="zf-CCCH_2"/>
    <property type="match status" value="1"/>
</dbReference>
<dbReference type="OrthoDB" id="5395350at2759"/>
<evidence type="ECO:0000259" key="3">
    <source>
        <dbReference type="PROSITE" id="PS50103"/>
    </source>
</evidence>
<name>A0A835F3N6_9POAL</name>
<feature type="domain" description="C3H1-type" evidence="3">
    <location>
        <begin position="45"/>
        <end position="71"/>
    </location>
</feature>
<feature type="compositionally biased region" description="Basic and acidic residues" evidence="2">
    <location>
        <begin position="249"/>
        <end position="260"/>
    </location>
</feature>
<sequence length="537" mass="59292">MMDAAAGDGEDPRWRRSSADCVNFLASRFACSKGTKCQFRHCEGARFSPSCWYWFQGNCVNPSCTFRHPVSDLSLAAELNSCDGSWYTVLVCLLRTVSREYAQQLESLNRTKPVADPLLSRASASVKAASPCFFYYNSYCKKGGNCPFLHEPPTFSDVVGTCPGATTSDTATVNGNSAEDKKIESWKYALANPHEGSPEHIKKLHSKGVTESSSPVFNGATSNAPETSVDTVGYMKSSMLSDLSSGDSAMEHAEQDESRESSPGFDVLVDDGLPNKIGREHQLAQERDADVLNVKHYIGDPVVYGLDYHDSEYQEQGFSDFERGCYPNYLEGVQGHDYVTTFGHIPHSRLDLVKSTSKEHGKNVLDPISLMALHADFDNQNTQTGDISKQRSERRRNAKGKNGRTKRRHVHEARNGSKKIEQRPTQHMQNSLIGDCYGSLVSATLKGQKKKSRRKQHHDCSAGSSNYTNANAMHLDHPGDFIGPKSLAQIKEEKCRSRPNFSHSTVHVAHGRPSSNDFEGPKSLSEILKAKGRTPDG</sequence>
<feature type="zinc finger region" description="C3H1-type" evidence="1">
    <location>
        <begin position="45"/>
        <end position="71"/>
    </location>
</feature>
<keyword evidence="5" id="KW-1185">Reference proteome</keyword>
<dbReference type="GO" id="GO:0008270">
    <property type="term" value="F:zinc ion binding"/>
    <property type="evidence" value="ECO:0007669"/>
    <property type="project" value="UniProtKB-KW"/>
</dbReference>
<evidence type="ECO:0000313" key="4">
    <source>
        <dbReference type="EMBL" id="KAF8727036.1"/>
    </source>
</evidence>
<feature type="region of interest" description="Disordered" evidence="2">
    <location>
        <begin position="495"/>
        <end position="537"/>
    </location>
</feature>
<feature type="zinc finger region" description="C3H1-type" evidence="1">
    <location>
        <begin position="15"/>
        <end position="44"/>
    </location>
</feature>
<accession>A0A835F3N6</accession>
<keyword evidence="1" id="KW-0863">Zinc-finger</keyword>
<feature type="domain" description="C3H1-type" evidence="3">
    <location>
        <begin position="15"/>
        <end position="44"/>
    </location>
</feature>
<feature type="domain" description="C3H1-type" evidence="3">
    <location>
        <begin position="127"/>
        <end position="153"/>
    </location>
</feature>
<dbReference type="InterPro" id="IPR000571">
    <property type="entry name" value="Znf_CCCH"/>
</dbReference>
<keyword evidence="1" id="KW-0479">Metal-binding</keyword>
<dbReference type="GO" id="GO:0003729">
    <property type="term" value="F:mRNA binding"/>
    <property type="evidence" value="ECO:0007669"/>
    <property type="project" value="TreeGrafter"/>
</dbReference>
<feature type="compositionally biased region" description="Basic residues" evidence="2">
    <location>
        <begin position="447"/>
        <end position="457"/>
    </location>
</feature>